<dbReference type="Gene3D" id="3.30.457.10">
    <property type="entry name" value="Copper amine oxidase-like, N-terminal domain"/>
    <property type="match status" value="1"/>
</dbReference>
<accession>A0ABS4FWM0</accession>
<reference evidence="2 3" key="1">
    <citation type="submission" date="2021-03" db="EMBL/GenBank/DDBJ databases">
        <title>Genomic Encyclopedia of Type Strains, Phase IV (KMG-IV): sequencing the most valuable type-strain genomes for metagenomic binning, comparative biology and taxonomic classification.</title>
        <authorList>
            <person name="Goeker M."/>
        </authorList>
    </citation>
    <scope>NUCLEOTIDE SEQUENCE [LARGE SCALE GENOMIC DNA]</scope>
    <source>
        <strain evidence="2 3">DSM 14349</strain>
    </source>
</reference>
<evidence type="ECO:0000313" key="2">
    <source>
        <dbReference type="EMBL" id="MBP1906975.1"/>
    </source>
</evidence>
<evidence type="ECO:0000259" key="1">
    <source>
        <dbReference type="Pfam" id="PF07833"/>
    </source>
</evidence>
<keyword evidence="3" id="KW-1185">Reference proteome</keyword>
<evidence type="ECO:0000313" key="3">
    <source>
        <dbReference type="Proteomes" id="UP001519272"/>
    </source>
</evidence>
<feature type="domain" description="Copper amine oxidase-like N-terminal" evidence="1">
    <location>
        <begin position="92"/>
        <end position="188"/>
    </location>
</feature>
<dbReference type="RefSeq" id="WP_210090562.1">
    <property type="nucleotide sequence ID" value="NZ_JAGGKG010000020.1"/>
</dbReference>
<dbReference type="EMBL" id="JAGGKG010000020">
    <property type="protein sequence ID" value="MBP1906975.1"/>
    <property type="molecule type" value="Genomic_DNA"/>
</dbReference>
<dbReference type="SUPFAM" id="SSF55383">
    <property type="entry name" value="Copper amine oxidase, domain N"/>
    <property type="match status" value="1"/>
</dbReference>
<proteinExistence type="predicted"/>
<dbReference type="InterPro" id="IPR012854">
    <property type="entry name" value="Cu_amine_oxidase-like_N"/>
</dbReference>
<dbReference type="Pfam" id="PF07833">
    <property type="entry name" value="Cu_amine_oxidN1"/>
    <property type="match status" value="1"/>
</dbReference>
<organism evidence="2 3">
    <name type="scientific">Paenibacillus turicensis</name>
    <dbReference type="NCBI Taxonomy" id="160487"/>
    <lineage>
        <taxon>Bacteria</taxon>
        <taxon>Bacillati</taxon>
        <taxon>Bacillota</taxon>
        <taxon>Bacilli</taxon>
        <taxon>Bacillales</taxon>
        <taxon>Paenibacillaceae</taxon>
        <taxon>Paenibacillus</taxon>
    </lineage>
</organism>
<comment type="caution">
    <text evidence="2">The sequence shown here is derived from an EMBL/GenBank/DDBJ whole genome shotgun (WGS) entry which is preliminary data.</text>
</comment>
<protein>
    <recommendedName>
        <fullName evidence="1">Copper amine oxidase-like N-terminal domain-containing protein</fullName>
    </recommendedName>
</protein>
<gene>
    <name evidence="2" type="ORF">J2Z32_003640</name>
</gene>
<dbReference type="Proteomes" id="UP001519272">
    <property type="component" value="Unassembled WGS sequence"/>
</dbReference>
<name>A0ABS4FWM0_9BACL</name>
<dbReference type="InterPro" id="IPR036582">
    <property type="entry name" value="Mao_N_sf"/>
</dbReference>
<sequence length="193" mass="21553">MKLRWLTGILALLLFLSSGVISYAEERNFFWSDSIPFPTCYDGPEDDAKDKLSLTKDGMKIPLEVQTCEKAKKSRVLVQVNGQYLHIVAGAGIEPFVEKGRTLVPLKALADVFGFEVKWDQGEKKITLTKENVVITMVVGKTGIWVNDNKLNSNTAPMIKNNTTFLPIRELAEALGIEVKWDSATRTATFTEK</sequence>